<reference evidence="1 2" key="1">
    <citation type="submission" date="2017-05" db="EMBL/GenBank/DDBJ databases">
        <authorList>
            <person name="Varghese N."/>
            <person name="Submissions S."/>
        </authorList>
    </citation>
    <scope>NUCLEOTIDE SEQUENCE [LARGE SCALE GENOMIC DNA]</scope>
    <source>
        <strain evidence="1 2">DSM 25457</strain>
    </source>
</reference>
<evidence type="ECO:0008006" key="3">
    <source>
        <dbReference type="Google" id="ProtNLM"/>
    </source>
</evidence>
<accession>A0ABY1PUH1</accession>
<organism evidence="1 2">
    <name type="scientific">Neorhodopirellula lusitana</name>
    <dbReference type="NCBI Taxonomy" id="445327"/>
    <lineage>
        <taxon>Bacteria</taxon>
        <taxon>Pseudomonadati</taxon>
        <taxon>Planctomycetota</taxon>
        <taxon>Planctomycetia</taxon>
        <taxon>Pirellulales</taxon>
        <taxon>Pirellulaceae</taxon>
        <taxon>Neorhodopirellula</taxon>
    </lineage>
</organism>
<sequence>MSYKQPCPTFKRRSQEAITAREAQAKLSAELGTGAVFSPDRWSQSFGRFRAPSPRRRLDFQVSRTLELVWWRTIRLRSAKASTPTDRVNAMLGGYYSVEPK</sequence>
<name>A0ABY1PUH1_9BACT</name>
<protein>
    <recommendedName>
        <fullName evidence="3">Transposase</fullName>
    </recommendedName>
</protein>
<evidence type="ECO:0000313" key="2">
    <source>
        <dbReference type="Proteomes" id="UP001158067"/>
    </source>
</evidence>
<dbReference type="EMBL" id="FXUG01000002">
    <property type="protein sequence ID" value="SMP45824.1"/>
    <property type="molecule type" value="Genomic_DNA"/>
</dbReference>
<comment type="caution">
    <text evidence="1">The sequence shown here is derived from an EMBL/GenBank/DDBJ whole genome shotgun (WGS) entry which is preliminary data.</text>
</comment>
<proteinExistence type="predicted"/>
<dbReference type="Proteomes" id="UP001158067">
    <property type="component" value="Unassembled WGS sequence"/>
</dbReference>
<evidence type="ECO:0000313" key="1">
    <source>
        <dbReference type="EMBL" id="SMP45824.1"/>
    </source>
</evidence>
<keyword evidence="2" id="KW-1185">Reference proteome</keyword>
<gene>
    <name evidence="1" type="ORF">SAMN06265222_1023</name>
</gene>